<dbReference type="Pfam" id="PF06455">
    <property type="entry name" value="NADH5_C"/>
    <property type="match status" value="1"/>
</dbReference>
<dbReference type="GO" id="GO:0042773">
    <property type="term" value="P:ATP synthesis coupled electron transport"/>
    <property type="evidence" value="ECO:0007669"/>
    <property type="project" value="InterPro"/>
</dbReference>
<comment type="function">
    <text evidence="16">Core subunit of the mitochondrial membrane respiratory chain NADH dehydrogenase (Complex I) which catalyzes electron transfer from NADH through the respiratory chain, using ubiquinone as an electron acceptor. Essential for the catalytic activity and assembly of complex I.</text>
</comment>
<evidence type="ECO:0000259" key="19">
    <source>
        <dbReference type="Pfam" id="PF06455"/>
    </source>
</evidence>
<feature type="transmembrane region" description="Helical" evidence="16">
    <location>
        <begin position="444"/>
        <end position="465"/>
    </location>
</feature>
<dbReference type="InterPro" id="IPR010934">
    <property type="entry name" value="NADH_DH_su5_C"/>
</dbReference>
<evidence type="ECO:0000256" key="13">
    <source>
        <dbReference type="ARBA" id="ARBA00023128"/>
    </source>
</evidence>
<dbReference type="AlphaFoldDB" id="A0A516EZC5"/>
<feature type="transmembrane region" description="Helical" evidence="16">
    <location>
        <begin position="202"/>
        <end position="220"/>
    </location>
</feature>
<evidence type="ECO:0000256" key="6">
    <source>
        <dbReference type="ARBA" id="ARBA00022692"/>
    </source>
</evidence>
<keyword evidence="10 16" id="KW-1133">Transmembrane helix</keyword>
<evidence type="ECO:0000259" key="18">
    <source>
        <dbReference type="Pfam" id="PF00662"/>
    </source>
</evidence>
<dbReference type="InterPro" id="IPR001516">
    <property type="entry name" value="Proton_antipo_N"/>
</dbReference>
<dbReference type="GO" id="GO:0008137">
    <property type="term" value="F:NADH dehydrogenase (ubiquinone) activity"/>
    <property type="evidence" value="ECO:0007669"/>
    <property type="project" value="UniProtKB-EC"/>
</dbReference>
<organism evidence="20">
    <name type="scientific">Mytilisepta keenae</name>
    <dbReference type="NCBI Taxonomy" id="2590091"/>
    <lineage>
        <taxon>Eukaryota</taxon>
        <taxon>Metazoa</taxon>
        <taxon>Spiralia</taxon>
        <taxon>Lophotrochozoa</taxon>
        <taxon>Mollusca</taxon>
        <taxon>Bivalvia</taxon>
        <taxon>Autobranchia</taxon>
        <taxon>Pteriomorphia</taxon>
        <taxon>Mytilida</taxon>
        <taxon>Mytiloidea</taxon>
        <taxon>Mytilidae</taxon>
        <taxon>Brachidontinae</taxon>
        <taxon>Mytilisepta</taxon>
    </lineage>
</organism>
<evidence type="ECO:0000256" key="5">
    <source>
        <dbReference type="ARBA" id="ARBA00022660"/>
    </source>
</evidence>
<feature type="transmembrane region" description="Helical" evidence="16">
    <location>
        <begin position="284"/>
        <end position="306"/>
    </location>
</feature>
<feature type="transmembrane region" description="Helical" evidence="16">
    <location>
        <begin position="327"/>
        <end position="345"/>
    </location>
</feature>
<keyword evidence="5" id="KW-0679">Respiratory chain</keyword>
<evidence type="ECO:0000256" key="8">
    <source>
        <dbReference type="ARBA" id="ARBA00022967"/>
    </source>
</evidence>
<sequence length="563" mass="62817">MVLGFFSVLIGYFLMVSSLFMHSCSVLEVVLCVVSSCEVGASFLVDEVSVIFSGVVLVIFGSVSIYSKWYMNDEVFYRRFIILIYLFVGSMIMLIFSSNLVGLMVGWDGLGLVSFLLVCYYQNSSSMGAAMLTVLVNRVGDVFILASIGLMSMWGEFMVYDRFLFESLGYVSFFIILAGMTKSAQMPFCSWLPAAMAAPTPVSSLVHSSTLVTAGVYLIIRCVSLCGLLEVGMEFLKFMSLLTLVMAGMAGLLESDFKKVIALSTLSQLSVMMFSLSLGLYSLAFFHLVTHATFKALLFLSAGAVIHSNKGCQDLRLLGGMWMNLPVSSAVMVVASFSLCGVPFMSGFISKDLIIELSLMNGMDIWFYFFMLLGIMFTSWYSVRVIMSVVFGLNKCVVSSIKISEPLDVIFSYFCLYFGAVFSGYLMVEKMGILVYQSFVDSSFFFFLLFLPFYGGIWFIFSTFLKKTYWFSKIVWFIVSMWNYKFLSAQLPSGSLFVCGNYLVRCMDLGWLEKVGPQGSYELLGKLSKSNQVFQSKYFLSLVLFSVVMVIVMISLVSLCYAS</sequence>
<feature type="domain" description="NADH:quinone oxidoreductase/Mrp antiporter transmembrane" evidence="17">
    <location>
        <begin position="97"/>
        <end position="377"/>
    </location>
</feature>
<proteinExistence type="inferred from homology"/>
<keyword evidence="7" id="KW-0999">Mitochondrion inner membrane</keyword>
<evidence type="ECO:0000256" key="14">
    <source>
        <dbReference type="ARBA" id="ARBA00023136"/>
    </source>
</evidence>
<reference evidence="20" key="1">
    <citation type="journal article" date="2019" name="Mol. Phylogenet. Evol.">
        <title>A mitochondrial genome phylogeny of Mytilidae (Bivalvia: Mytilida).</title>
        <authorList>
            <person name="Lee Y."/>
            <person name="Kwak H."/>
            <person name="Shin J."/>
            <person name="Kim S.C."/>
            <person name="Kim T."/>
            <person name="Park J.K."/>
        </authorList>
    </citation>
    <scope>NUCLEOTIDE SEQUENCE</scope>
</reference>
<geneLocation type="mitochondrion" evidence="20"/>
<feature type="domain" description="NADH dehydrogenase subunit 5 C-terminal" evidence="19">
    <location>
        <begin position="381"/>
        <end position="554"/>
    </location>
</feature>
<evidence type="ECO:0000256" key="16">
    <source>
        <dbReference type="RuleBase" id="RU003404"/>
    </source>
</evidence>
<dbReference type="GO" id="GO:0005743">
    <property type="term" value="C:mitochondrial inner membrane"/>
    <property type="evidence" value="ECO:0007669"/>
    <property type="project" value="UniProtKB-SubCell"/>
</dbReference>
<protein>
    <recommendedName>
        <fullName evidence="3 16">NADH-ubiquinone oxidoreductase chain 5</fullName>
        <ecNumber evidence="2 16">7.1.1.2</ecNumber>
    </recommendedName>
</protein>
<feature type="transmembrane region" description="Helical" evidence="16">
    <location>
        <begin position="79"/>
        <end position="96"/>
    </location>
</feature>
<gene>
    <name evidence="20" type="primary">nad5</name>
</gene>
<evidence type="ECO:0000256" key="4">
    <source>
        <dbReference type="ARBA" id="ARBA00022448"/>
    </source>
</evidence>
<dbReference type="GO" id="GO:0003954">
    <property type="term" value="F:NADH dehydrogenase activity"/>
    <property type="evidence" value="ECO:0007669"/>
    <property type="project" value="TreeGrafter"/>
</dbReference>
<comment type="similarity">
    <text evidence="16">Belongs to the complex I subunit 5 family.</text>
</comment>
<dbReference type="PANTHER" id="PTHR42829:SF2">
    <property type="entry name" value="NADH-UBIQUINONE OXIDOREDUCTASE CHAIN 5"/>
    <property type="match status" value="1"/>
</dbReference>
<keyword evidence="9" id="KW-0249">Electron transport</keyword>
<evidence type="ECO:0000256" key="15">
    <source>
        <dbReference type="ARBA" id="ARBA00049551"/>
    </source>
</evidence>
<feature type="transmembrane region" description="Helical" evidence="16">
    <location>
        <begin position="235"/>
        <end position="253"/>
    </location>
</feature>
<dbReference type="Pfam" id="PF00361">
    <property type="entry name" value="Proton_antipo_M"/>
    <property type="match status" value="1"/>
</dbReference>
<evidence type="ECO:0000256" key="10">
    <source>
        <dbReference type="ARBA" id="ARBA00022989"/>
    </source>
</evidence>
<keyword evidence="14 16" id="KW-0472">Membrane</keyword>
<comment type="subcellular location">
    <subcellularLocation>
        <location evidence="1">Mitochondrion inner membrane</location>
        <topology evidence="1">Multi-pass membrane protein</topology>
    </subcellularLocation>
</comment>
<evidence type="ECO:0000256" key="11">
    <source>
        <dbReference type="ARBA" id="ARBA00023027"/>
    </source>
</evidence>
<name>A0A516EZC5_9BIVA</name>
<feature type="transmembrane region" description="Helical" evidence="16">
    <location>
        <begin position="365"/>
        <end position="386"/>
    </location>
</feature>
<keyword evidence="11 16" id="KW-0520">NAD</keyword>
<comment type="catalytic activity">
    <reaction evidence="15 16">
        <text>a ubiquinone + NADH + 5 H(+)(in) = a ubiquinol + NAD(+) + 4 H(+)(out)</text>
        <dbReference type="Rhea" id="RHEA:29091"/>
        <dbReference type="Rhea" id="RHEA-COMP:9565"/>
        <dbReference type="Rhea" id="RHEA-COMP:9566"/>
        <dbReference type="ChEBI" id="CHEBI:15378"/>
        <dbReference type="ChEBI" id="CHEBI:16389"/>
        <dbReference type="ChEBI" id="CHEBI:17976"/>
        <dbReference type="ChEBI" id="CHEBI:57540"/>
        <dbReference type="ChEBI" id="CHEBI:57945"/>
        <dbReference type="EC" id="7.1.1.2"/>
    </reaction>
</comment>
<evidence type="ECO:0000256" key="7">
    <source>
        <dbReference type="ARBA" id="ARBA00022792"/>
    </source>
</evidence>
<feature type="transmembrane region" description="Helical" evidence="16">
    <location>
        <begin position="163"/>
        <end position="181"/>
    </location>
</feature>
<feature type="transmembrane region" description="Helical" evidence="16">
    <location>
        <begin position="407"/>
        <end position="428"/>
    </location>
</feature>
<dbReference type="Pfam" id="PF00662">
    <property type="entry name" value="Proton_antipo_N"/>
    <property type="match status" value="1"/>
</dbReference>
<keyword evidence="12 16" id="KW-0830">Ubiquinone</keyword>
<evidence type="ECO:0000256" key="3">
    <source>
        <dbReference type="ARBA" id="ARBA00021096"/>
    </source>
</evidence>
<evidence type="ECO:0000313" key="20">
    <source>
        <dbReference type="EMBL" id="QDO71854.1"/>
    </source>
</evidence>
<evidence type="ECO:0000256" key="1">
    <source>
        <dbReference type="ARBA" id="ARBA00004448"/>
    </source>
</evidence>
<dbReference type="GO" id="GO:0015990">
    <property type="term" value="P:electron transport coupled proton transport"/>
    <property type="evidence" value="ECO:0007669"/>
    <property type="project" value="TreeGrafter"/>
</dbReference>
<feature type="transmembrane region" description="Helical" evidence="16">
    <location>
        <begin position="48"/>
        <end position="67"/>
    </location>
</feature>
<keyword evidence="13 16" id="KW-0496">Mitochondrion</keyword>
<dbReference type="EC" id="7.1.1.2" evidence="2 16"/>
<feature type="transmembrane region" description="Helical" evidence="16">
    <location>
        <begin position="128"/>
        <end position="151"/>
    </location>
</feature>
<dbReference type="InterPro" id="IPR001750">
    <property type="entry name" value="ND/Mrp_TM"/>
</dbReference>
<dbReference type="InterPro" id="IPR003945">
    <property type="entry name" value="NU5C-like"/>
</dbReference>
<accession>A0A516EZC5</accession>
<keyword evidence="6 16" id="KW-0812">Transmembrane</keyword>
<feature type="transmembrane region" description="Helical" evidence="16">
    <location>
        <begin position="538"/>
        <end position="562"/>
    </location>
</feature>
<dbReference type="EMBL" id="MK721542">
    <property type="protein sequence ID" value="QDO71854.1"/>
    <property type="molecule type" value="Genomic_DNA"/>
</dbReference>
<dbReference type="PRINTS" id="PR01434">
    <property type="entry name" value="NADHDHGNASE5"/>
</dbReference>
<evidence type="ECO:0000259" key="17">
    <source>
        <dbReference type="Pfam" id="PF00361"/>
    </source>
</evidence>
<keyword evidence="4 16" id="KW-0813">Transport</keyword>
<evidence type="ECO:0000256" key="2">
    <source>
        <dbReference type="ARBA" id="ARBA00012944"/>
    </source>
</evidence>
<evidence type="ECO:0000256" key="9">
    <source>
        <dbReference type="ARBA" id="ARBA00022982"/>
    </source>
</evidence>
<dbReference type="PANTHER" id="PTHR42829">
    <property type="entry name" value="NADH-UBIQUINONE OXIDOREDUCTASE CHAIN 5"/>
    <property type="match status" value="1"/>
</dbReference>
<keyword evidence="8" id="KW-1278">Translocase</keyword>
<feature type="domain" description="NADH-Ubiquinone oxidoreductase (complex I) chain 5 N-terminal" evidence="18">
    <location>
        <begin position="35"/>
        <end position="80"/>
    </location>
</feature>
<evidence type="ECO:0000256" key="12">
    <source>
        <dbReference type="ARBA" id="ARBA00023075"/>
    </source>
</evidence>